<gene>
    <name evidence="7" type="primary">vanA</name>
    <name evidence="7" type="ORF">GCM10011494_20240</name>
</gene>
<dbReference type="GO" id="GO:0016491">
    <property type="term" value="F:oxidoreductase activity"/>
    <property type="evidence" value="ECO:0007669"/>
    <property type="project" value="UniProtKB-KW"/>
</dbReference>
<evidence type="ECO:0000256" key="2">
    <source>
        <dbReference type="ARBA" id="ARBA00022723"/>
    </source>
</evidence>
<dbReference type="GO" id="GO:0046872">
    <property type="term" value="F:metal ion binding"/>
    <property type="evidence" value="ECO:0007669"/>
    <property type="project" value="UniProtKB-KW"/>
</dbReference>
<dbReference type="InterPro" id="IPR036922">
    <property type="entry name" value="Rieske_2Fe-2S_sf"/>
</dbReference>
<evidence type="ECO:0000313" key="7">
    <source>
        <dbReference type="EMBL" id="GGC01655.1"/>
    </source>
</evidence>
<evidence type="ECO:0000256" key="3">
    <source>
        <dbReference type="ARBA" id="ARBA00023002"/>
    </source>
</evidence>
<dbReference type="InterPro" id="IPR050584">
    <property type="entry name" value="Cholesterol_7-desaturase"/>
</dbReference>
<dbReference type="SUPFAM" id="SSF50022">
    <property type="entry name" value="ISP domain"/>
    <property type="match status" value="1"/>
</dbReference>
<evidence type="ECO:0000256" key="4">
    <source>
        <dbReference type="ARBA" id="ARBA00023004"/>
    </source>
</evidence>
<keyword evidence="3" id="KW-0560">Oxidoreductase</keyword>
<sequence>MATIAANTGPARNYPLNCWWVAAFADEVGRTPLARWLLDTPVVLYRTEAGDVVALEDRCPHRQAPLSSGKIEGDAIQCGYHGFEFAPDGRCQRVPSMNGPAPIRVETFPVREEGLLVWIYLGDKAVIDDVPPPPKFDWMTDPAFNARKGSMEIAANYLLLKENVLDLTHLGYVHESSFGILDFVNPPKVTTEGDVVMYRQAFERSPLPAAYAIPLGFEPGKIWTRVGTGKSFSPASHESEVAFFDPDQPDNCNGQVCFAHLTTPIDATSMLYFYVVGRDMMNDDATMDHFAGLLVHGFKEDEEILVKVQQTISRTPRRGSTGERSVKADAAGVEARRAVDRWMARETIAD</sequence>
<keyword evidence="8" id="KW-1185">Reference proteome</keyword>
<keyword evidence="4" id="KW-0408">Iron</keyword>
<dbReference type="RefSeq" id="WP_188771088.1">
    <property type="nucleotide sequence ID" value="NZ_BMHK01000011.1"/>
</dbReference>
<proteinExistence type="predicted"/>
<dbReference type="AlphaFoldDB" id="A0A916TTL1"/>
<evidence type="ECO:0000256" key="5">
    <source>
        <dbReference type="ARBA" id="ARBA00023014"/>
    </source>
</evidence>
<reference evidence="7" key="1">
    <citation type="journal article" date="2014" name="Int. J. Syst. Evol. Microbiol.">
        <title>Complete genome sequence of Corynebacterium casei LMG S-19264T (=DSM 44701T), isolated from a smear-ripened cheese.</title>
        <authorList>
            <consortium name="US DOE Joint Genome Institute (JGI-PGF)"/>
            <person name="Walter F."/>
            <person name="Albersmeier A."/>
            <person name="Kalinowski J."/>
            <person name="Ruckert C."/>
        </authorList>
    </citation>
    <scope>NUCLEOTIDE SEQUENCE</scope>
    <source>
        <strain evidence="7">CGMCC 1.15095</strain>
    </source>
</reference>
<comment type="caution">
    <text evidence="7">The sequence shown here is derived from an EMBL/GenBank/DDBJ whole genome shotgun (WGS) entry which is preliminary data.</text>
</comment>
<name>A0A916TTL1_9SPHN</name>
<dbReference type="GO" id="GO:0051537">
    <property type="term" value="F:2 iron, 2 sulfur cluster binding"/>
    <property type="evidence" value="ECO:0007669"/>
    <property type="project" value="UniProtKB-KW"/>
</dbReference>
<evidence type="ECO:0000259" key="6">
    <source>
        <dbReference type="PROSITE" id="PS51296"/>
    </source>
</evidence>
<organism evidence="7 8">
    <name type="scientific">Novosphingobium endophyticum</name>
    <dbReference type="NCBI Taxonomy" id="1955250"/>
    <lineage>
        <taxon>Bacteria</taxon>
        <taxon>Pseudomonadati</taxon>
        <taxon>Pseudomonadota</taxon>
        <taxon>Alphaproteobacteria</taxon>
        <taxon>Sphingomonadales</taxon>
        <taxon>Sphingomonadaceae</taxon>
        <taxon>Novosphingobium</taxon>
    </lineage>
</organism>
<dbReference type="Gene3D" id="3.90.380.10">
    <property type="entry name" value="Naphthalene 1,2-dioxygenase Alpha Subunit, Chain A, domain 1"/>
    <property type="match status" value="1"/>
</dbReference>
<keyword evidence="2" id="KW-0479">Metal-binding</keyword>
<evidence type="ECO:0000313" key="8">
    <source>
        <dbReference type="Proteomes" id="UP000608154"/>
    </source>
</evidence>
<reference evidence="7" key="2">
    <citation type="submission" date="2020-09" db="EMBL/GenBank/DDBJ databases">
        <authorList>
            <person name="Sun Q."/>
            <person name="Zhou Y."/>
        </authorList>
    </citation>
    <scope>NUCLEOTIDE SEQUENCE</scope>
    <source>
        <strain evidence="7">CGMCC 1.15095</strain>
    </source>
</reference>
<dbReference type="InterPro" id="IPR044043">
    <property type="entry name" value="VanA_C_cat"/>
</dbReference>
<dbReference type="PROSITE" id="PS51296">
    <property type="entry name" value="RIESKE"/>
    <property type="match status" value="1"/>
</dbReference>
<dbReference type="PANTHER" id="PTHR21266:SF60">
    <property type="entry name" value="3-KETOSTEROID-9-ALPHA-MONOOXYGENASE, OXYGENASE COMPONENT"/>
    <property type="match status" value="1"/>
</dbReference>
<keyword evidence="5" id="KW-0411">Iron-sulfur</keyword>
<dbReference type="Pfam" id="PF00355">
    <property type="entry name" value="Rieske"/>
    <property type="match status" value="1"/>
</dbReference>
<dbReference type="Proteomes" id="UP000608154">
    <property type="component" value="Unassembled WGS sequence"/>
</dbReference>
<dbReference type="Pfam" id="PF19112">
    <property type="entry name" value="VanA_C"/>
    <property type="match status" value="1"/>
</dbReference>
<dbReference type="SUPFAM" id="SSF55961">
    <property type="entry name" value="Bet v1-like"/>
    <property type="match status" value="1"/>
</dbReference>
<keyword evidence="1" id="KW-0001">2Fe-2S</keyword>
<accession>A0A916TTL1</accession>
<feature type="domain" description="Rieske" evidence="6">
    <location>
        <begin position="19"/>
        <end position="119"/>
    </location>
</feature>
<dbReference type="Gene3D" id="2.102.10.10">
    <property type="entry name" value="Rieske [2Fe-2S] iron-sulphur domain"/>
    <property type="match status" value="1"/>
</dbReference>
<dbReference type="PANTHER" id="PTHR21266">
    <property type="entry name" value="IRON-SULFUR DOMAIN CONTAINING PROTEIN"/>
    <property type="match status" value="1"/>
</dbReference>
<dbReference type="EMBL" id="BMHK01000011">
    <property type="protein sequence ID" value="GGC01655.1"/>
    <property type="molecule type" value="Genomic_DNA"/>
</dbReference>
<dbReference type="InterPro" id="IPR017941">
    <property type="entry name" value="Rieske_2Fe-2S"/>
</dbReference>
<evidence type="ECO:0000256" key="1">
    <source>
        <dbReference type="ARBA" id="ARBA00022714"/>
    </source>
</evidence>
<protein>
    <submittedName>
        <fullName evidence="7">Vanillate O-demethylase oxygenase</fullName>
    </submittedName>
</protein>